<dbReference type="AlphaFoldDB" id="A0AAW2VDZ3"/>
<organism evidence="1">
    <name type="scientific">Sesamum latifolium</name>
    <dbReference type="NCBI Taxonomy" id="2727402"/>
    <lineage>
        <taxon>Eukaryota</taxon>
        <taxon>Viridiplantae</taxon>
        <taxon>Streptophyta</taxon>
        <taxon>Embryophyta</taxon>
        <taxon>Tracheophyta</taxon>
        <taxon>Spermatophyta</taxon>
        <taxon>Magnoliopsida</taxon>
        <taxon>eudicotyledons</taxon>
        <taxon>Gunneridae</taxon>
        <taxon>Pentapetalae</taxon>
        <taxon>asterids</taxon>
        <taxon>lamiids</taxon>
        <taxon>Lamiales</taxon>
        <taxon>Pedaliaceae</taxon>
        <taxon>Sesamum</taxon>
    </lineage>
</organism>
<accession>A0AAW2VDZ3</accession>
<evidence type="ECO:0000313" key="1">
    <source>
        <dbReference type="EMBL" id="KAL0427417.1"/>
    </source>
</evidence>
<comment type="caution">
    <text evidence="1">The sequence shown here is derived from an EMBL/GenBank/DDBJ whole genome shotgun (WGS) entry which is preliminary data.</text>
</comment>
<reference evidence="1" key="2">
    <citation type="journal article" date="2024" name="Plant">
        <title>Genomic evolution and insights into agronomic trait innovations of Sesamum species.</title>
        <authorList>
            <person name="Miao H."/>
            <person name="Wang L."/>
            <person name="Qu L."/>
            <person name="Liu H."/>
            <person name="Sun Y."/>
            <person name="Le M."/>
            <person name="Wang Q."/>
            <person name="Wei S."/>
            <person name="Zheng Y."/>
            <person name="Lin W."/>
            <person name="Duan Y."/>
            <person name="Cao H."/>
            <person name="Xiong S."/>
            <person name="Wang X."/>
            <person name="Wei L."/>
            <person name="Li C."/>
            <person name="Ma Q."/>
            <person name="Ju M."/>
            <person name="Zhao R."/>
            <person name="Li G."/>
            <person name="Mu C."/>
            <person name="Tian Q."/>
            <person name="Mei H."/>
            <person name="Zhang T."/>
            <person name="Gao T."/>
            <person name="Zhang H."/>
        </authorList>
    </citation>
    <scope>NUCLEOTIDE SEQUENCE</scope>
    <source>
        <strain evidence="1">KEN1</strain>
    </source>
</reference>
<proteinExistence type="predicted"/>
<name>A0AAW2VDZ3_9LAMI</name>
<sequence>MITGVKERKIAVVVKDRASIEEVEVVQCVVEEKSWKNEIDEYLHREPSQMIKSQL</sequence>
<gene>
    <name evidence="1" type="ORF">Slati_2916500</name>
</gene>
<protein>
    <submittedName>
        <fullName evidence="1">Uncharacterized protein</fullName>
    </submittedName>
</protein>
<reference evidence="1" key="1">
    <citation type="submission" date="2020-06" db="EMBL/GenBank/DDBJ databases">
        <authorList>
            <person name="Li T."/>
            <person name="Hu X."/>
            <person name="Zhang T."/>
            <person name="Song X."/>
            <person name="Zhang H."/>
            <person name="Dai N."/>
            <person name="Sheng W."/>
            <person name="Hou X."/>
            <person name="Wei L."/>
        </authorList>
    </citation>
    <scope>NUCLEOTIDE SEQUENCE</scope>
    <source>
        <strain evidence="1">KEN1</strain>
        <tissue evidence="1">Leaf</tissue>
    </source>
</reference>
<dbReference type="EMBL" id="JACGWN010000010">
    <property type="protein sequence ID" value="KAL0427417.1"/>
    <property type="molecule type" value="Genomic_DNA"/>
</dbReference>